<evidence type="ECO:0000256" key="1">
    <source>
        <dbReference type="ARBA" id="ARBA00004417"/>
    </source>
</evidence>
<evidence type="ECO:0000256" key="3">
    <source>
        <dbReference type="ARBA" id="ARBA00022448"/>
    </source>
</evidence>
<name>A0ABX7BE56_9PROT</name>
<gene>
    <name evidence="10" type="ORF">IGS68_08410</name>
</gene>
<keyword evidence="6 10" id="KW-0067">ATP-binding</keyword>
<dbReference type="NCBIfam" id="NF008453">
    <property type="entry name" value="PRK11308.1"/>
    <property type="match status" value="2"/>
</dbReference>
<evidence type="ECO:0000313" key="11">
    <source>
        <dbReference type="Proteomes" id="UP000595197"/>
    </source>
</evidence>
<dbReference type="Pfam" id="PF08352">
    <property type="entry name" value="oligo_HPY"/>
    <property type="match status" value="2"/>
</dbReference>
<keyword evidence="5" id="KW-0547">Nucleotide-binding</keyword>
<accession>A0ABX7BE56</accession>
<evidence type="ECO:0000256" key="6">
    <source>
        <dbReference type="ARBA" id="ARBA00022840"/>
    </source>
</evidence>
<dbReference type="SUPFAM" id="SSF52540">
    <property type="entry name" value="P-loop containing nucleoside triphosphate hydrolases"/>
    <property type="match status" value="2"/>
</dbReference>
<evidence type="ECO:0000256" key="5">
    <source>
        <dbReference type="ARBA" id="ARBA00022741"/>
    </source>
</evidence>
<evidence type="ECO:0000256" key="7">
    <source>
        <dbReference type="ARBA" id="ARBA00023136"/>
    </source>
</evidence>
<dbReference type="InterPro" id="IPR013563">
    <property type="entry name" value="Oligopep_ABC_C"/>
</dbReference>
<dbReference type="SMART" id="SM00382">
    <property type="entry name" value="AAA"/>
    <property type="match status" value="2"/>
</dbReference>
<reference evidence="10" key="1">
    <citation type="submission" date="2021-02" db="EMBL/GenBank/DDBJ databases">
        <title>Skermanella TT6 skin isolate.</title>
        <authorList>
            <person name="Lee K."/>
            <person name="Ganzorig M."/>
        </authorList>
    </citation>
    <scope>NUCLEOTIDE SEQUENCE</scope>
    <source>
        <strain evidence="10">TT6</strain>
    </source>
</reference>
<evidence type="ECO:0000256" key="8">
    <source>
        <dbReference type="SAM" id="MobiDB-lite"/>
    </source>
</evidence>
<feature type="region of interest" description="Disordered" evidence="8">
    <location>
        <begin position="668"/>
        <end position="694"/>
    </location>
</feature>
<dbReference type="CDD" id="cd03257">
    <property type="entry name" value="ABC_NikE_OppD_transporters"/>
    <property type="match status" value="2"/>
</dbReference>
<organism evidence="10 11">
    <name type="scientific">Skermanella cutis</name>
    <dbReference type="NCBI Taxonomy" id="2775420"/>
    <lineage>
        <taxon>Bacteria</taxon>
        <taxon>Pseudomonadati</taxon>
        <taxon>Pseudomonadota</taxon>
        <taxon>Alphaproteobacteria</taxon>
        <taxon>Rhodospirillales</taxon>
        <taxon>Azospirillaceae</taxon>
        <taxon>Skermanella</taxon>
    </lineage>
</organism>
<dbReference type="NCBIfam" id="TIGR01727">
    <property type="entry name" value="oligo_HPY"/>
    <property type="match status" value="2"/>
</dbReference>
<dbReference type="InterPro" id="IPR003593">
    <property type="entry name" value="AAA+_ATPase"/>
</dbReference>
<comment type="subcellular location">
    <subcellularLocation>
        <location evidence="1">Cell inner membrane</location>
        <topology evidence="1">Peripheral membrane protein</topology>
    </subcellularLocation>
</comment>
<sequence length="694" mass="74940">MSGTVTASAPLLELDQVTISYRRRRDRVDAVRGVSLVIQPGEAYGLVGESGCGKSTLAMAVMRHLPKNGILSGGHVLFEGRDLFRLGEAELRRVRGGRIAMVYQNPGSALNPTLKIGEQVAEVFRLHAGMNRRNAAEAARAILGRVRIADPDRVAGLYPYQLSGGMQQRAVIAMALATDPALLVLDEPTTALDATVQADILDLFADLRGEMNASILFISHNLAVVQQVCDRIGVMYAGELIEQGKVSEVFKRPRHPYTAALFDCIPDFGVRKRDRRLAGIAGGVPDLADLGTGCLYEPRCLISRQVCRVEHPDLLRAGTRHLSRCFFHGETPAPGSAARGRPEPVPEPIQGIPLLSLSGVGRRYGRAHILKDIDLEIAPGETFGLVGESGSGKSTLAKVIAGLVPPSAGTVALAGERVAGQAGRRTRRQRRDVQMVFQTPDTTLNPRKRVASILGRAVRVLAGLGGRRKRDRSAALLGDVQLPAEMLGATPDRLSGGQRQRVAIARAFAGDPRLVILDEPTSALDVSVQASILNLLLDLQRESQAAYLFISHDLAVVRYLSDRIGVMYLGELVEVGPTERVFRPPFHPYTQALIEAVPRLGAAALERAVSLDRPAPSPADRPEGCPFQTRCPRAYDKCRSEAPPWRDAGGGHMIRCWVALDALEASQTAAQTEAAQRSRRGRAAQAPLPIGRRP</sequence>
<evidence type="ECO:0000256" key="2">
    <source>
        <dbReference type="ARBA" id="ARBA00005417"/>
    </source>
</evidence>
<keyword evidence="4" id="KW-1003">Cell membrane</keyword>
<protein>
    <submittedName>
        <fullName evidence="10">ABC transporter ATP-binding protein</fullName>
    </submittedName>
</protein>
<dbReference type="InterPro" id="IPR017871">
    <property type="entry name" value="ABC_transporter-like_CS"/>
</dbReference>
<keyword evidence="11" id="KW-1185">Reference proteome</keyword>
<dbReference type="Gene3D" id="3.40.50.300">
    <property type="entry name" value="P-loop containing nucleotide triphosphate hydrolases"/>
    <property type="match status" value="2"/>
</dbReference>
<dbReference type="NCBIfam" id="NF007739">
    <property type="entry name" value="PRK10419.1"/>
    <property type="match status" value="2"/>
</dbReference>
<evidence type="ECO:0000256" key="4">
    <source>
        <dbReference type="ARBA" id="ARBA00022475"/>
    </source>
</evidence>
<dbReference type="InterPro" id="IPR003439">
    <property type="entry name" value="ABC_transporter-like_ATP-bd"/>
</dbReference>
<dbReference type="Pfam" id="PF00005">
    <property type="entry name" value="ABC_tran"/>
    <property type="match status" value="2"/>
</dbReference>
<dbReference type="PANTHER" id="PTHR43297">
    <property type="entry name" value="OLIGOPEPTIDE TRANSPORT ATP-BINDING PROTEIN APPD"/>
    <property type="match status" value="1"/>
</dbReference>
<dbReference type="GO" id="GO:0005524">
    <property type="term" value="F:ATP binding"/>
    <property type="evidence" value="ECO:0007669"/>
    <property type="project" value="UniProtKB-KW"/>
</dbReference>
<comment type="similarity">
    <text evidence="2">Belongs to the ABC transporter superfamily.</text>
</comment>
<dbReference type="PANTHER" id="PTHR43297:SF2">
    <property type="entry name" value="DIPEPTIDE TRANSPORT ATP-BINDING PROTEIN DPPD"/>
    <property type="match status" value="1"/>
</dbReference>
<dbReference type="PROSITE" id="PS00211">
    <property type="entry name" value="ABC_TRANSPORTER_1"/>
    <property type="match status" value="2"/>
</dbReference>
<dbReference type="PROSITE" id="PS50893">
    <property type="entry name" value="ABC_TRANSPORTER_2"/>
    <property type="match status" value="2"/>
</dbReference>
<dbReference type="InterPro" id="IPR027417">
    <property type="entry name" value="P-loop_NTPase"/>
</dbReference>
<dbReference type="Proteomes" id="UP000595197">
    <property type="component" value="Chromosome"/>
</dbReference>
<evidence type="ECO:0000259" key="9">
    <source>
        <dbReference type="PROSITE" id="PS50893"/>
    </source>
</evidence>
<dbReference type="InterPro" id="IPR050388">
    <property type="entry name" value="ABC_Ni/Peptide_Import"/>
</dbReference>
<feature type="domain" description="ABC transporter" evidence="9">
    <location>
        <begin position="12"/>
        <end position="262"/>
    </location>
</feature>
<proteinExistence type="inferred from homology"/>
<keyword evidence="3" id="KW-0813">Transport</keyword>
<feature type="domain" description="ABC transporter" evidence="9">
    <location>
        <begin position="355"/>
        <end position="594"/>
    </location>
</feature>
<keyword evidence="7" id="KW-0472">Membrane</keyword>
<dbReference type="EMBL" id="CP067420">
    <property type="protein sequence ID" value="QQP92363.1"/>
    <property type="molecule type" value="Genomic_DNA"/>
</dbReference>
<evidence type="ECO:0000313" key="10">
    <source>
        <dbReference type="EMBL" id="QQP92363.1"/>
    </source>
</evidence>